<keyword evidence="2" id="KW-1185">Reference proteome</keyword>
<accession>A0AAD9Q928</accession>
<sequence>MDSFANDFQVTGPISILRYCAAVIPEWVSKGVIPQTPFPKSRLVRETGDFYLITIEFKLRASGVVLSPSTLV</sequence>
<organism evidence="1 2">
    <name type="scientific">Acropora cervicornis</name>
    <name type="common">Staghorn coral</name>
    <dbReference type="NCBI Taxonomy" id="6130"/>
    <lineage>
        <taxon>Eukaryota</taxon>
        <taxon>Metazoa</taxon>
        <taxon>Cnidaria</taxon>
        <taxon>Anthozoa</taxon>
        <taxon>Hexacorallia</taxon>
        <taxon>Scleractinia</taxon>
        <taxon>Astrocoeniina</taxon>
        <taxon>Acroporidae</taxon>
        <taxon>Acropora</taxon>
    </lineage>
</organism>
<evidence type="ECO:0000313" key="1">
    <source>
        <dbReference type="EMBL" id="KAK2556570.1"/>
    </source>
</evidence>
<name>A0AAD9Q928_ACRCE</name>
<proteinExistence type="predicted"/>
<gene>
    <name evidence="1" type="ORF">P5673_021483</name>
</gene>
<dbReference type="AlphaFoldDB" id="A0AAD9Q928"/>
<comment type="caution">
    <text evidence="1">The sequence shown here is derived from an EMBL/GenBank/DDBJ whole genome shotgun (WGS) entry which is preliminary data.</text>
</comment>
<reference evidence="1" key="1">
    <citation type="journal article" date="2023" name="G3 (Bethesda)">
        <title>Whole genome assembly and annotation of the endangered Caribbean coral Acropora cervicornis.</title>
        <authorList>
            <person name="Selwyn J.D."/>
            <person name="Vollmer S.V."/>
        </authorList>
    </citation>
    <scope>NUCLEOTIDE SEQUENCE</scope>
    <source>
        <strain evidence="1">K2</strain>
    </source>
</reference>
<evidence type="ECO:0000313" key="2">
    <source>
        <dbReference type="Proteomes" id="UP001249851"/>
    </source>
</evidence>
<reference evidence="1" key="2">
    <citation type="journal article" date="2023" name="Science">
        <title>Genomic signatures of disease resistance in endangered staghorn corals.</title>
        <authorList>
            <person name="Vollmer S.V."/>
            <person name="Selwyn J.D."/>
            <person name="Despard B.A."/>
            <person name="Roesel C.L."/>
        </authorList>
    </citation>
    <scope>NUCLEOTIDE SEQUENCE</scope>
    <source>
        <strain evidence="1">K2</strain>
    </source>
</reference>
<dbReference type="Proteomes" id="UP001249851">
    <property type="component" value="Unassembled WGS sequence"/>
</dbReference>
<protein>
    <submittedName>
        <fullName evidence="1">Uncharacterized protein</fullName>
    </submittedName>
</protein>
<dbReference type="EMBL" id="JARQWQ010000055">
    <property type="protein sequence ID" value="KAK2556570.1"/>
    <property type="molecule type" value="Genomic_DNA"/>
</dbReference>